<comment type="catalytic activity">
    <reaction evidence="2">
        <text>a D-aminoacyl-tRNA + H2O = a tRNA + a D-alpha-amino acid + H(+)</text>
        <dbReference type="Rhea" id="RHEA:13953"/>
        <dbReference type="Rhea" id="RHEA-COMP:10123"/>
        <dbReference type="Rhea" id="RHEA-COMP:10124"/>
        <dbReference type="ChEBI" id="CHEBI:15377"/>
        <dbReference type="ChEBI" id="CHEBI:15378"/>
        <dbReference type="ChEBI" id="CHEBI:59871"/>
        <dbReference type="ChEBI" id="CHEBI:78442"/>
        <dbReference type="ChEBI" id="CHEBI:79333"/>
        <dbReference type="EC" id="3.1.1.96"/>
    </reaction>
</comment>
<dbReference type="GO" id="GO:0106026">
    <property type="term" value="F:Gly-tRNA(Ala) deacylase activity"/>
    <property type="evidence" value="ECO:0007669"/>
    <property type="project" value="UniProtKB-UniRule"/>
</dbReference>
<protein>
    <recommendedName>
        <fullName evidence="2">D-aminoacyl-tRNA deacylase</fullName>
        <shortName evidence="2">DTD</shortName>
        <ecNumber evidence="2">3.1.1.96</ecNumber>
    </recommendedName>
    <alternativeName>
        <fullName evidence="2">Gly-tRNA(Ala) deacylase</fullName>
        <ecNumber evidence="2">3.1.1.-</ecNumber>
    </alternativeName>
</protein>
<dbReference type="Gene3D" id="3.50.80.10">
    <property type="entry name" value="D-tyrosyl-tRNA(Tyr) deacylase"/>
    <property type="match status" value="1"/>
</dbReference>
<comment type="catalytic activity">
    <reaction evidence="2">
        <text>glycyl-tRNA(Ala) + H2O = tRNA(Ala) + glycine + H(+)</text>
        <dbReference type="Rhea" id="RHEA:53744"/>
        <dbReference type="Rhea" id="RHEA-COMP:9657"/>
        <dbReference type="Rhea" id="RHEA-COMP:13640"/>
        <dbReference type="ChEBI" id="CHEBI:15377"/>
        <dbReference type="ChEBI" id="CHEBI:15378"/>
        <dbReference type="ChEBI" id="CHEBI:57305"/>
        <dbReference type="ChEBI" id="CHEBI:78442"/>
        <dbReference type="ChEBI" id="CHEBI:78522"/>
    </reaction>
</comment>
<dbReference type="FunFam" id="3.50.80.10:FF:000001">
    <property type="entry name" value="D-aminoacyl-tRNA deacylase"/>
    <property type="match status" value="1"/>
</dbReference>
<keyword evidence="2" id="KW-0694">RNA-binding</keyword>
<dbReference type="EMBL" id="LDQV01000025">
    <property type="protein sequence ID" value="KTR26297.1"/>
    <property type="molecule type" value="Genomic_DNA"/>
</dbReference>
<dbReference type="AlphaFoldDB" id="A0AAW3MDN2"/>
<organism evidence="3 4">
    <name type="scientific">Exiguobacterium indicum</name>
    <dbReference type="NCBI Taxonomy" id="296995"/>
    <lineage>
        <taxon>Bacteria</taxon>
        <taxon>Bacillati</taxon>
        <taxon>Bacillota</taxon>
        <taxon>Bacilli</taxon>
        <taxon>Bacillales</taxon>
        <taxon>Bacillales Family XII. Incertae Sedis</taxon>
        <taxon>Exiguobacterium</taxon>
    </lineage>
</organism>
<dbReference type="InterPro" id="IPR023509">
    <property type="entry name" value="DTD-like_sf"/>
</dbReference>
<dbReference type="Proteomes" id="UP000072605">
    <property type="component" value="Unassembled WGS sequence"/>
</dbReference>
<keyword evidence="2" id="KW-0820">tRNA-binding</keyword>
<comment type="domain">
    <text evidence="2">A Gly-cisPro motif from one monomer fits into the active site of the other monomer to allow specific chiral rejection of L-amino acids.</text>
</comment>
<dbReference type="PANTHER" id="PTHR10472:SF5">
    <property type="entry name" value="D-AMINOACYL-TRNA DEACYLASE 1"/>
    <property type="match status" value="1"/>
</dbReference>
<dbReference type="GO" id="GO:0000049">
    <property type="term" value="F:tRNA binding"/>
    <property type="evidence" value="ECO:0007669"/>
    <property type="project" value="UniProtKB-UniRule"/>
</dbReference>
<dbReference type="GO" id="GO:0043908">
    <property type="term" value="F:Ser(Gly)-tRNA(Ala) hydrolase activity"/>
    <property type="evidence" value="ECO:0007669"/>
    <property type="project" value="UniProtKB-UniRule"/>
</dbReference>
<gene>
    <name evidence="2" type="primary">dtd</name>
    <name evidence="3" type="ORF">RSA11_11360</name>
</gene>
<feature type="short sequence motif" description="Gly-cisPro motif, important for rejection of L-amino acids" evidence="2">
    <location>
        <begin position="137"/>
        <end position="138"/>
    </location>
</feature>
<name>A0AAW3MDN2_9BACL</name>
<dbReference type="HAMAP" id="MF_00518">
    <property type="entry name" value="Deacylase_Dtd"/>
    <property type="match status" value="1"/>
</dbReference>
<sequence length="149" mass="16607">MRVVLQRVKEASVTVDQEVIGQIKQGFLLLVGVTHEDTIDQVNWLADKIAGLRVFEDEEERMNRSLQDVDGQILSVSQFTLYGDVKKGRRPAFTEAAKPDLANELYEAFNERLRAQGLTVETGQFGAMMDIALVNDGPVTLILEKEANA</sequence>
<comment type="function">
    <text evidence="2">An aminoacyl-tRNA editing enzyme that deacylates mischarged D-aminoacyl-tRNAs. Also deacylates mischarged glycyl-tRNA(Ala), protecting cells against glycine mischarging by AlaRS. Acts via tRNA-based rather than protein-based catalysis; rejects L-amino acids rather than detecting D-amino acids in the active site. By recycling D-aminoacyl-tRNA to D-amino acids and free tRNA molecules, this enzyme counteracts the toxicity associated with the formation of D-aminoacyl-tRNA entities in vivo and helps enforce protein L-homochirality.</text>
</comment>
<dbReference type="PANTHER" id="PTHR10472">
    <property type="entry name" value="D-TYROSYL-TRNA TYR DEACYLASE"/>
    <property type="match status" value="1"/>
</dbReference>
<reference evidence="3 4" key="1">
    <citation type="journal article" date="2016" name="Front. Microbiol.">
        <title>Genomic Resource of Rice Seed Associated Bacteria.</title>
        <authorList>
            <person name="Midha S."/>
            <person name="Bansal K."/>
            <person name="Sharma S."/>
            <person name="Kumar N."/>
            <person name="Patil P.P."/>
            <person name="Chaudhry V."/>
            <person name="Patil P.B."/>
        </authorList>
    </citation>
    <scope>NUCLEOTIDE SEQUENCE [LARGE SCALE GENOMIC DNA]</scope>
    <source>
        <strain evidence="3 4">RSA11</strain>
    </source>
</reference>
<dbReference type="GO" id="GO:0019478">
    <property type="term" value="P:D-amino acid catabolic process"/>
    <property type="evidence" value="ECO:0007669"/>
    <property type="project" value="UniProtKB-UniRule"/>
</dbReference>
<dbReference type="SUPFAM" id="SSF69500">
    <property type="entry name" value="DTD-like"/>
    <property type="match status" value="1"/>
</dbReference>
<dbReference type="EC" id="3.1.1.-" evidence="2"/>
<dbReference type="GO" id="GO:0005737">
    <property type="term" value="C:cytoplasm"/>
    <property type="evidence" value="ECO:0007669"/>
    <property type="project" value="UniProtKB-SubCell"/>
</dbReference>
<keyword evidence="2" id="KW-0963">Cytoplasm</keyword>
<dbReference type="Pfam" id="PF02580">
    <property type="entry name" value="Tyr_Deacylase"/>
    <property type="match status" value="1"/>
</dbReference>
<comment type="similarity">
    <text evidence="1 2">Belongs to the DTD family.</text>
</comment>
<comment type="subcellular location">
    <subcellularLocation>
        <location evidence="2">Cytoplasm</location>
    </subcellularLocation>
</comment>
<dbReference type="EC" id="3.1.1.96" evidence="2"/>
<dbReference type="CDD" id="cd00563">
    <property type="entry name" value="Dtyr_deacylase"/>
    <property type="match status" value="1"/>
</dbReference>
<dbReference type="GO" id="GO:0051500">
    <property type="term" value="F:D-tyrosyl-tRNA(Tyr) deacylase activity"/>
    <property type="evidence" value="ECO:0007669"/>
    <property type="project" value="TreeGrafter"/>
</dbReference>
<dbReference type="RefSeq" id="WP_058713802.1">
    <property type="nucleotide sequence ID" value="NZ_JAWVNY010000001.1"/>
</dbReference>
<proteinExistence type="inferred from homology"/>
<comment type="subunit">
    <text evidence="2">Homodimer.</text>
</comment>
<evidence type="ECO:0000313" key="4">
    <source>
        <dbReference type="Proteomes" id="UP000072605"/>
    </source>
</evidence>
<comment type="caution">
    <text evidence="3">The sequence shown here is derived from an EMBL/GenBank/DDBJ whole genome shotgun (WGS) entry which is preliminary data.</text>
</comment>
<evidence type="ECO:0000256" key="2">
    <source>
        <dbReference type="HAMAP-Rule" id="MF_00518"/>
    </source>
</evidence>
<accession>A0AAW3MDN2</accession>
<dbReference type="InterPro" id="IPR003732">
    <property type="entry name" value="Daa-tRNA_deacyls_DTD"/>
</dbReference>
<evidence type="ECO:0000256" key="1">
    <source>
        <dbReference type="ARBA" id="ARBA00009673"/>
    </source>
</evidence>
<keyword evidence="2" id="KW-0378">Hydrolase</keyword>
<evidence type="ECO:0000313" key="3">
    <source>
        <dbReference type="EMBL" id="KTR26297.1"/>
    </source>
</evidence>
<dbReference type="NCBIfam" id="TIGR00256">
    <property type="entry name" value="D-aminoacyl-tRNA deacylase"/>
    <property type="match status" value="1"/>
</dbReference>